<feature type="compositionally biased region" description="Basic residues" evidence="4">
    <location>
        <begin position="1"/>
        <end position="12"/>
    </location>
</feature>
<dbReference type="PANTHER" id="PTHR31580:SF49">
    <property type="entry name" value="FILAMENT-LIKE PLANT PROTEIN 3"/>
    <property type="match status" value="1"/>
</dbReference>
<evidence type="ECO:0000256" key="1">
    <source>
        <dbReference type="ARBA" id="ARBA00005921"/>
    </source>
</evidence>
<feature type="compositionally biased region" description="Polar residues" evidence="4">
    <location>
        <begin position="46"/>
        <end position="58"/>
    </location>
</feature>
<feature type="compositionally biased region" description="Polar residues" evidence="4">
    <location>
        <begin position="160"/>
        <end position="170"/>
    </location>
</feature>
<feature type="coiled-coil region" evidence="3">
    <location>
        <begin position="102"/>
        <end position="150"/>
    </location>
</feature>
<feature type="region of interest" description="Disordered" evidence="4">
    <location>
        <begin position="1"/>
        <end position="63"/>
    </location>
</feature>
<feature type="compositionally biased region" description="Low complexity" evidence="4">
    <location>
        <begin position="15"/>
        <end position="31"/>
    </location>
</feature>
<dbReference type="InterPro" id="IPR008587">
    <property type="entry name" value="FPP_plant"/>
</dbReference>
<dbReference type="Pfam" id="PF05911">
    <property type="entry name" value="FPP"/>
    <property type="match status" value="1"/>
</dbReference>
<reference evidence="5" key="1">
    <citation type="submission" date="2020-07" db="EMBL/GenBank/DDBJ databases">
        <authorList>
            <person name="Lin J."/>
        </authorList>
    </citation>
    <scope>NUCLEOTIDE SEQUENCE</scope>
</reference>
<dbReference type="PANTHER" id="PTHR31580">
    <property type="entry name" value="FILAMENT-LIKE PLANT PROTEIN 4"/>
    <property type="match status" value="1"/>
</dbReference>
<evidence type="ECO:0008006" key="6">
    <source>
        <dbReference type="Google" id="ProtNLM"/>
    </source>
</evidence>
<feature type="region of interest" description="Disordered" evidence="4">
    <location>
        <begin position="159"/>
        <end position="199"/>
    </location>
</feature>
<gene>
    <name evidence="5" type="ORF">CB5_LOCUS16001</name>
</gene>
<evidence type="ECO:0000313" key="5">
    <source>
        <dbReference type="EMBL" id="CAD1832790.1"/>
    </source>
</evidence>
<sequence>MDRRSWLWRRKPSEKSTGGETESSGSPSSHSARFSDDQQEVLKVSPNHTQSPEISSKSASDEVNETVKALTEKLSGALLNISAKEDLVNQHAKVAEEAVLGWEKAEKEVSALKQQLHAAAQKNSNLEDRIGHLDDALKECLRQLRRLRQDQEQKIHDGLIQQSQKWSQKGRSLREKQLISEPSWNQKPELPSPSTTSFS</sequence>
<feature type="compositionally biased region" description="Polar residues" evidence="4">
    <location>
        <begin position="180"/>
        <end position="199"/>
    </location>
</feature>
<organism evidence="5">
    <name type="scientific">Ananas comosus var. bracteatus</name>
    <name type="common">red pineapple</name>
    <dbReference type="NCBI Taxonomy" id="296719"/>
    <lineage>
        <taxon>Eukaryota</taxon>
        <taxon>Viridiplantae</taxon>
        <taxon>Streptophyta</taxon>
        <taxon>Embryophyta</taxon>
        <taxon>Tracheophyta</taxon>
        <taxon>Spermatophyta</taxon>
        <taxon>Magnoliopsida</taxon>
        <taxon>Liliopsida</taxon>
        <taxon>Poales</taxon>
        <taxon>Bromeliaceae</taxon>
        <taxon>Bromelioideae</taxon>
        <taxon>Ananas</taxon>
    </lineage>
</organism>
<accession>A0A6V7PPL4</accession>
<evidence type="ECO:0000256" key="4">
    <source>
        <dbReference type="SAM" id="MobiDB-lite"/>
    </source>
</evidence>
<dbReference type="AlphaFoldDB" id="A0A6V7PPL4"/>
<evidence type="ECO:0000256" key="2">
    <source>
        <dbReference type="ARBA" id="ARBA00023054"/>
    </source>
</evidence>
<proteinExistence type="inferred from homology"/>
<evidence type="ECO:0000256" key="3">
    <source>
        <dbReference type="SAM" id="Coils"/>
    </source>
</evidence>
<name>A0A6V7PPL4_ANACO</name>
<comment type="similarity">
    <text evidence="1">Belongs to the FPP family.</text>
</comment>
<dbReference type="EMBL" id="LR862150">
    <property type="protein sequence ID" value="CAD1832790.1"/>
    <property type="molecule type" value="Genomic_DNA"/>
</dbReference>
<keyword evidence="2 3" id="KW-0175">Coiled coil</keyword>
<protein>
    <recommendedName>
        <fullName evidence="6">Filament-like plant protein 3</fullName>
    </recommendedName>
</protein>